<keyword evidence="1" id="KW-0863">Zinc-finger</keyword>
<keyword evidence="1" id="KW-0862">Zinc</keyword>
<dbReference type="InterPro" id="IPR040256">
    <property type="entry name" value="At4g02000-like"/>
</dbReference>
<keyword evidence="1" id="KW-0479">Metal-binding</keyword>
<feature type="region of interest" description="Disordered" evidence="2">
    <location>
        <begin position="133"/>
        <end position="174"/>
    </location>
</feature>
<reference evidence="4 5" key="1">
    <citation type="submission" date="2023-03" db="EMBL/GenBank/DDBJ databases">
        <title>WGS of Gossypium arboreum.</title>
        <authorList>
            <person name="Yu D."/>
        </authorList>
    </citation>
    <scope>NUCLEOTIDE SEQUENCE [LARGE SCALE GENOMIC DNA]</scope>
    <source>
        <tissue evidence="4">Leaf</tissue>
    </source>
</reference>
<evidence type="ECO:0000256" key="1">
    <source>
        <dbReference type="PROSITE-ProRule" id="PRU00047"/>
    </source>
</evidence>
<dbReference type="Proteomes" id="UP001358586">
    <property type="component" value="Chromosome 7"/>
</dbReference>
<accession>A0ABR0PFW5</accession>
<evidence type="ECO:0000256" key="2">
    <source>
        <dbReference type="SAM" id="MobiDB-lite"/>
    </source>
</evidence>
<gene>
    <name evidence="4" type="ORF">PVK06_025154</name>
</gene>
<dbReference type="PANTHER" id="PTHR31286">
    <property type="entry name" value="GLYCINE-RICH CELL WALL STRUCTURAL PROTEIN 1.8-LIKE"/>
    <property type="match status" value="1"/>
</dbReference>
<protein>
    <recommendedName>
        <fullName evidence="3">CCHC-type domain-containing protein</fullName>
    </recommendedName>
</protein>
<feature type="compositionally biased region" description="Basic residues" evidence="2">
    <location>
        <begin position="150"/>
        <end position="167"/>
    </location>
</feature>
<evidence type="ECO:0000313" key="4">
    <source>
        <dbReference type="EMBL" id="KAK5820108.1"/>
    </source>
</evidence>
<dbReference type="PROSITE" id="PS50158">
    <property type="entry name" value="ZF_CCHC"/>
    <property type="match status" value="1"/>
</dbReference>
<name>A0ABR0PFW5_GOSAR</name>
<dbReference type="InterPro" id="IPR001878">
    <property type="entry name" value="Znf_CCHC"/>
</dbReference>
<sequence length="174" mass="20082">MDRQMALDVGNTVGELVAIDWKDRNGVWTKFMRLNVKIEILKPLRRFVKIANKGGVKMIEVIKYKRLLDFCYVCGLIGHTIKKCQNSKAGVGVNDSNLQYRSWMRISIVNPNQERGMRRNGVEIVKTTILSNKDKEESQTNTGDESGSLARKKKRSEAKKTRYRPHLWKKEVKS</sequence>
<keyword evidence="5" id="KW-1185">Reference proteome</keyword>
<feature type="domain" description="CCHC-type" evidence="3">
    <location>
        <begin position="71"/>
        <end position="86"/>
    </location>
</feature>
<evidence type="ECO:0000313" key="5">
    <source>
        <dbReference type="Proteomes" id="UP001358586"/>
    </source>
</evidence>
<organism evidence="4 5">
    <name type="scientific">Gossypium arboreum</name>
    <name type="common">Tree cotton</name>
    <name type="synonym">Gossypium nanking</name>
    <dbReference type="NCBI Taxonomy" id="29729"/>
    <lineage>
        <taxon>Eukaryota</taxon>
        <taxon>Viridiplantae</taxon>
        <taxon>Streptophyta</taxon>
        <taxon>Embryophyta</taxon>
        <taxon>Tracheophyta</taxon>
        <taxon>Spermatophyta</taxon>
        <taxon>Magnoliopsida</taxon>
        <taxon>eudicotyledons</taxon>
        <taxon>Gunneridae</taxon>
        <taxon>Pentapetalae</taxon>
        <taxon>rosids</taxon>
        <taxon>malvids</taxon>
        <taxon>Malvales</taxon>
        <taxon>Malvaceae</taxon>
        <taxon>Malvoideae</taxon>
        <taxon>Gossypium</taxon>
    </lineage>
</organism>
<comment type="caution">
    <text evidence="4">The sequence shown here is derived from an EMBL/GenBank/DDBJ whole genome shotgun (WGS) entry which is preliminary data.</text>
</comment>
<dbReference type="PANTHER" id="PTHR31286:SF178">
    <property type="entry name" value="DUF4283 DOMAIN-CONTAINING PROTEIN"/>
    <property type="match status" value="1"/>
</dbReference>
<dbReference type="InterPro" id="IPR025836">
    <property type="entry name" value="Zn_knuckle_CX2CX4HX4C"/>
</dbReference>
<proteinExistence type="predicted"/>
<dbReference type="EMBL" id="JARKNE010000007">
    <property type="protein sequence ID" value="KAK5820108.1"/>
    <property type="molecule type" value="Genomic_DNA"/>
</dbReference>
<dbReference type="Pfam" id="PF14392">
    <property type="entry name" value="zf-CCHC_4"/>
    <property type="match status" value="1"/>
</dbReference>
<evidence type="ECO:0000259" key="3">
    <source>
        <dbReference type="PROSITE" id="PS50158"/>
    </source>
</evidence>